<proteinExistence type="predicted"/>
<dbReference type="Proteomes" id="UP000054166">
    <property type="component" value="Unassembled WGS sequence"/>
</dbReference>
<feature type="compositionally biased region" description="Low complexity" evidence="1">
    <location>
        <begin position="170"/>
        <end position="179"/>
    </location>
</feature>
<dbReference type="OrthoDB" id="5314275at2759"/>
<feature type="region of interest" description="Disordered" evidence="1">
    <location>
        <begin position="169"/>
        <end position="202"/>
    </location>
</feature>
<keyword evidence="3" id="KW-1185">Reference proteome</keyword>
<evidence type="ECO:0000313" key="2">
    <source>
        <dbReference type="EMBL" id="KIM75584.1"/>
    </source>
</evidence>
<name>A0A0C3F6D8_PILCF</name>
<dbReference type="InterPro" id="IPR028018">
    <property type="entry name" value="DUF4646"/>
</dbReference>
<accession>A0A0C3F6D8</accession>
<dbReference type="AlphaFoldDB" id="A0A0C3F6D8"/>
<evidence type="ECO:0000313" key="3">
    <source>
        <dbReference type="Proteomes" id="UP000054166"/>
    </source>
</evidence>
<reference evidence="2 3" key="1">
    <citation type="submission" date="2014-04" db="EMBL/GenBank/DDBJ databases">
        <authorList>
            <consortium name="DOE Joint Genome Institute"/>
            <person name="Kuo A."/>
            <person name="Tarkka M."/>
            <person name="Buscot F."/>
            <person name="Kohler A."/>
            <person name="Nagy L.G."/>
            <person name="Floudas D."/>
            <person name="Copeland A."/>
            <person name="Barry K.W."/>
            <person name="Cichocki N."/>
            <person name="Veneault-Fourrey C."/>
            <person name="LaButti K."/>
            <person name="Lindquist E.A."/>
            <person name="Lipzen A."/>
            <person name="Lundell T."/>
            <person name="Morin E."/>
            <person name="Murat C."/>
            <person name="Sun H."/>
            <person name="Tunlid A."/>
            <person name="Henrissat B."/>
            <person name="Grigoriev I.V."/>
            <person name="Hibbett D.S."/>
            <person name="Martin F."/>
            <person name="Nordberg H.P."/>
            <person name="Cantor M.N."/>
            <person name="Hua S.X."/>
        </authorList>
    </citation>
    <scope>NUCLEOTIDE SEQUENCE [LARGE SCALE GENOMIC DNA]</scope>
    <source>
        <strain evidence="2 3">F 1598</strain>
    </source>
</reference>
<dbReference type="Pfam" id="PF15496">
    <property type="entry name" value="DUF4646"/>
    <property type="match status" value="1"/>
</dbReference>
<feature type="compositionally biased region" description="Basic residues" evidence="1">
    <location>
        <begin position="190"/>
        <end position="202"/>
    </location>
</feature>
<dbReference type="STRING" id="765440.A0A0C3F6D8"/>
<gene>
    <name evidence="2" type="ORF">PILCRDRAFT_827138</name>
</gene>
<reference evidence="3" key="2">
    <citation type="submission" date="2015-01" db="EMBL/GenBank/DDBJ databases">
        <title>Evolutionary Origins and Diversification of the Mycorrhizal Mutualists.</title>
        <authorList>
            <consortium name="DOE Joint Genome Institute"/>
            <consortium name="Mycorrhizal Genomics Consortium"/>
            <person name="Kohler A."/>
            <person name="Kuo A."/>
            <person name="Nagy L.G."/>
            <person name="Floudas D."/>
            <person name="Copeland A."/>
            <person name="Barry K.W."/>
            <person name="Cichocki N."/>
            <person name="Veneault-Fourrey C."/>
            <person name="LaButti K."/>
            <person name="Lindquist E.A."/>
            <person name="Lipzen A."/>
            <person name="Lundell T."/>
            <person name="Morin E."/>
            <person name="Murat C."/>
            <person name="Riley R."/>
            <person name="Ohm R."/>
            <person name="Sun H."/>
            <person name="Tunlid A."/>
            <person name="Henrissat B."/>
            <person name="Grigoriev I.V."/>
            <person name="Hibbett D.S."/>
            <person name="Martin F."/>
        </authorList>
    </citation>
    <scope>NUCLEOTIDE SEQUENCE [LARGE SCALE GENOMIC DNA]</scope>
    <source>
        <strain evidence="3">F 1598</strain>
    </source>
</reference>
<protein>
    <submittedName>
        <fullName evidence="2">Uncharacterized protein</fullName>
    </submittedName>
</protein>
<dbReference type="EMBL" id="KN833045">
    <property type="protein sequence ID" value="KIM75584.1"/>
    <property type="molecule type" value="Genomic_DNA"/>
</dbReference>
<feature type="non-terminal residue" evidence="2">
    <location>
        <position position="202"/>
    </location>
</feature>
<organism evidence="2 3">
    <name type="scientific">Piloderma croceum (strain F 1598)</name>
    <dbReference type="NCBI Taxonomy" id="765440"/>
    <lineage>
        <taxon>Eukaryota</taxon>
        <taxon>Fungi</taxon>
        <taxon>Dikarya</taxon>
        <taxon>Basidiomycota</taxon>
        <taxon>Agaricomycotina</taxon>
        <taxon>Agaricomycetes</taxon>
        <taxon>Agaricomycetidae</taxon>
        <taxon>Atheliales</taxon>
        <taxon>Atheliaceae</taxon>
        <taxon>Piloderma</taxon>
    </lineage>
</organism>
<evidence type="ECO:0000256" key="1">
    <source>
        <dbReference type="SAM" id="MobiDB-lite"/>
    </source>
</evidence>
<feature type="region of interest" description="Disordered" evidence="1">
    <location>
        <begin position="1"/>
        <end position="28"/>
    </location>
</feature>
<dbReference type="HOGENOM" id="CLU_1357537_0_0_1"/>
<sequence length="202" mass="22229">MYSQHTSLRPPTSTSRNLRPSVQNTYSNRSPSTYLISYSTSLSDGFPVVPPPSMMQPHPFTSHDVGEGDWSRFLGELKQNATLSGGEQLAAKGSSLVVPSFIGGMILSGAVKMAMQYNKKNSVGELVDSWNQSYFHPRGLDVILAKGQDRLDGGHGFIPGLDPQIEQMAPSLPLPSSSSGGMDYWEDKKARKRERKQIKRQD</sequence>
<dbReference type="InParanoid" id="A0A0C3F6D8"/>